<dbReference type="InterPro" id="IPR010080">
    <property type="entry name" value="Thioester_reductase-like_dom"/>
</dbReference>
<dbReference type="SUPFAM" id="SSF56801">
    <property type="entry name" value="Acetyl-CoA synthetase-like"/>
    <property type="match status" value="1"/>
</dbReference>
<evidence type="ECO:0000256" key="1">
    <source>
        <dbReference type="ARBA" id="ARBA00006432"/>
    </source>
</evidence>
<dbReference type="InterPro" id="IPR006162">
    <property type="entry name" value="Ppantetheine_attach_site"/>
</dbReference>
<gene>
    <name evidence="5" type="ORF">AAF454_11965</name>
</gene>
<dbReference type="InterPro" id="IPR020845">
    <property type="entry name" value="AMP-binding_CS"/>
</dbReference>
<dbReference type="PANTHER" id="PTHR44845">
    <property type="entry name" value="CARRIER DOMAIN-CONTAINING PROTEIN"/>
    <property type="match status" value="1"/>
</dbReference>
<dbReference type="InterPro" id="IPR010071">
    <property type="entry name" value="AA_adenyl_dom"/>
</dbReference>
<dbReference type="Gene3D" id="3.30.300.30">
    <property type="match status" value="1"/>
</dbReference>
<dbReference type="CDD" id="cd05235">
    <property type="entry name" value="SDR_e1"/>
    <property type="match status" value="1"/>
</dbReference>
<organism evidence="5 6">
    <name type="scientific">Kurthia gibsonii</name>
    <dbReference type="NCBI Taxonomy" id="33946"/>
    <lineage>
        <taxon>Bacteria</taxon>
        <taxon>Bacillati</taxon>
        <taxon>Bacillota</taxon>
        <taxon>Bacilli</taxon>
        <taxon>Bacillales</taxon>
        <taxon>Caryophanaceae</taxon>
        <taxon>Kurthia</taxon>
    </lineage>
</organism>
<dbReference type="InterPro" id="IPR000873">
    <property type="entry name" value="AMP-dep_synth/lig_dom"/>
</dbReference>
<evidence type="ECO:0000259" key="4">
    <source>
        <dbReference type="PROSITE" id="PS50075"/>
    </source>
</evidence>
<name>A0ABU9LR62_9BACL</name>
<dbReference type="NCBIfam" id="TIGR01733">
    <property type="entry name" value="AA-adenyl-dom"/>
    <property type="match status" value="1"/>
</dbReference>
<dbReference type="CDD" id="cd05930">
    <property type="entry name" value="A_NRPS"/>
    <property type="match status" value="1"/>
</dbReference>
<dbReference type="PIRSF" id="PIRSF001617">
    <property type="entry name" value="Alpha-AR"/>
    <property type="match status" value="1"/>
</dbReference>
<keyword evidence="2" id="KW-0596">Phosphopantetheine</keyword>
<comment type="similarity">
    <text evidence="1">Belongs to the ATP-dependent AMP-binding enzyme family.</text>
</comment>
<dbReference type="InterPro" id="IPR036291">
    <property type="entry name" value="NAD(P)-bd_dom_sf"/>
</dbReference>
<dbReference type="Proteomes" id="UP001398420">
    <property type="component" value="Unassembled WGS sequence"/>
</dbReference>
<proteinExistence type="inferred from homology"/>
<dbReference type="Pfam" id="PF00550">
    <property type="entry name" value="PP-binding"/>
    <property type="match status" value="1"/>
</dbReference>
<dbReference type="SUPFAM" id="SSF47336">
    <property type="entry name" value="ACP-like"/>
    <property type="match status" value="1"/>
</dbReference>
<evidence type="ECO:0000313" key="5">
    <source>
        <dbReference type="EMBL" id="MEL5989121.1"/>
    </source>
</evidence>
<accession>A0ABU9LR62</accession>
<dbReference type="PROSITE" id="PS00455">
    <property type="entry name" value="AMP_BINDING"/>
    <property type="match status" value="1"/>
</dbReference>
<dbReference type="Gene3D" id="1.10.1200.10">
    <property type="entry name" value="ACP-like"/>
    <property type="match status" value="1"/>
</dbReference>
<dbReference type="InterPro" id="IPR036736">
    <property type="entry name" value="ACP-like_sf"/>
</dbReference>
<dbReference type="EMBL" id="JBCEWA010000009">
    <property type="protein sequence ID" value="MEL5989121.1"/>
    <property type="molecule type" value="Genomic_DNA"/>
</dbReference>
<keyword evidence="3" id="KW-0597">Phosphoprotein</keyword>
<dbReference type="Gene3D" id="3.40.50.720">
    <property type="entry name" value="NAD(P)-binding Rossmann-like Domain"/>
    <property type="match status" value="1"/>
</dbReference>
<dbReference type="PANTHER" id="PTHR44845:SF7">
    <property type="entry name" value="PLIPASTATIN SYNTHASE SUBUNIT D"/>
    <property type="match status" value="1"/>
</dbReference>
<dbReference type="Pfam" id="PF07993">
    <property type="entry name" value="NAD_binding_4"/>
    <property type="match status" value="1"/>
</dbReference>
<dbReference type="PROSITE" id="PS00012">
    <property type="entry name" value="PHOSPHOPANTETHEINE"/>
    <property type="match status" value="1"/>
</dbReference>
<evidence type="ECO:0000313" key="6">
    <source>
        <dbReference type="Proteomes" id="UP001398420"/>
    </source>
</evidence>
<feature type="domain" description="Carrier" evidence="4">
    <location>
        <begin position="688"/>
        <end position="762"/>
    </location>
</feature>
<protein>
    <submittedName>
        <fullName evidence="5">Amino acid adenylation domain-containing protein</fullName>
    </submittedName>
</protein>
<reference evidence="5 6" key="1">
    <citation type="submission" date="2024-04" db="EMBL/GenBank/DDBJ databases">
        <authorList>
            <person name="Wu Y.S."/>
            <person name="Zhang L."/>
        </authorList>
    </citation>
    <scope>NUCLEOTIDE SEQUENCE [LARGE SCALE GENOMIC DNA]</scope>
    <source>
        <strain evidence="5 6">KG-01</strain>
    </source>
</reference>
<dbReference type="RefSeq" id="WP_342303094.1">
    <property type="nucleotide sequence ID" value="NZ_JBCEWA010000009.1"/>
</dbReference>
<dbReference type="InterPro" id="IPR025110">
    <property type="entry name" value="AMP-bd_C"/>
</dbReference>
<comment type="caution">
    <text evidence="5">The sequence shown here is derived from an EMBL/GenBank/DDBJ whole genome shotgun (WGS) entry which is preliminary data.</text>
</comment>
<keyword evidence="6" id="KW-1185">Reference proteome</keyword>
<evidence type="ECO:0000256" key="3">
    <source>
        <dbReference type="ARBA" id="ARBA00022553"/>
    </source>
</evidence>
<dbReference type="InterPro" id="IPR009081">
    <property type="entry name" value="PP-bd_ACP"/>
</dbReference>
<dbReference type="InterPro" id="IPR013120">
    <property type="entry name" value="FAR_NAD-bd"/>
</dbReference>
<dbReference type="SUPFAM" id="SSF51735">
    <property type="entry name" value="NAD(P)-binding Rossmann-fold domains"/>
    <property type="match status" value="1"/>
</dbReference>
<sequence length="1167" mass="132811">MVTLQQDLKITQNSLFPIDTSFRSDVSTYQSAKKNLDYSIQWHITAFGIWMNRLTNEDSIELAIELDQKQSVVHLAFSQDSTADEIYKQVVLESTEHLSNDLKLVFSSNNYHFESYTCFLNEKNIERYEQYYTIILAAILENPNIKIAQINLMTAWEHQLYQKLNQTEQDTPIDQTMHDVFDQTAQKYPQKVALQDATKTLTFSEIQIQADSIAQLLIEKGIQVGDYVAVYMQRSMEAIISMLGVMKAGAIYVPLSPDNPDERNEYILKDTQAKFVLTDAITTEKAITWDEQIPMALYTQIEEKTLVKKPTVKPTDLAYIIYTSGSTGRPKGVKIPHKSIATFAYAEKETYGFSEHHILTQFYTLTFDASLLELCPMIFHGNTLYMLSKEERLDISLFAEAIHEHRIDYIMMVPMSALKQYLLFATEEDIEKLQRLQCFGVGGETLPLDTVRLFQEKFGLIPLKNVYGPTECSVLTTTYTIDTLLPKDLMTIPIGTPLPNYRVHILNDGMAYCPIGVTGELYIETTALAEGYLHLPEKTDEVFVMTPHSENRMYRSGDLVRLLPNGQIEFVGRKDTQVKIRGYRVELGEIEEHLLAIPEITDGAIIAKEIQGDLSIVAYYQVKDGVTYSTEQVVDALKQQVPAYMLPAYVIELEEFPLLPSGKINRTALKERELDVQVQVKHTENQLAPVNDEEAIILKAWQDVLLQQDIGTNEDFFEIGGHSLKVLAILTQLKKQFPMLKINDFFEYRTVQALANYVRTAEAQEEVVKETKQKELFEHPKSLHSMTVFKPITQQSILLTGATGYLGAHLLIDLLKHPEVTEVSVLVRATSKEHGLKRILEQLRYYEPSQPMEELLRNTSLRIILGDFTQPNLGASSEDLMWLQTNVQALIHCGADVRHFGDAEHFKKTNIDSTAYLIDFAKQCTEIRFHYVSTLGIQEDLASEGKWDDFLTKDSILDAPDVESLYTNSKLASEKLLQQAHTEGLPVTIYRPGNISCQSTTGIFQKNIDSNAVYRMFKSFILLEKAPNVNFMMDFTMVDYASSLITNIALSNDTIGGIYNICNTTLISFKDVLQHFRKFGYTIELVDEQEFINFLYDDSKKDAEGLALAMAGLEGDGAKNSSLLYACPQSELFMTQNQLVCPKPDETFFEHMIQQAIQQHYFPEIKK</sequence>
<evidence type="ECO:0000256" key="2">
    <source>
        <dbReference type="ARBA" id="ARBA00022450"/>
    </source>
</evidence>
<dbReference type="InterPro" id="IPR042099">
    <property type="entry name" value="ANL_N_sf"/>
</dbReference>
<dbReference type="Pfam" id="PF00501">
    <property type="entry name" value="AMP-binding"/>
    <property type="match status" value="1"/>
</dbReference>
<dbReference type="Pfam" id="PF13193">
    <property type="entry name" value="AMP-binding_C"/>
    <property type="match status" value="1"/>
</dbReference>
<dbReference type="Gene3D" id="3.40.50.12780">
    <property type="entry name" value="N-terminal domain of ligase-like"/>
    <property type="match status" value="1"/>
</dbReference>
<dbReference type="PROSITE" id="PS50075">
    <property type="entry name" value="CARRIER"/>
    <property type="match status" value="1"/>
</dbReference>
<dbReference type="InterPro" id="IPR045851">
    <property type="entry name" value="AMP-bd_C_sf"/>
</dbReference>